<comment type="pathway">
    <text evidence="1">Lipid metabolism; fatty acid biosynthesis.</text>
</comment>
<dbReference type="PROSITE" id="PS52004">
    <property type="entry name" value="KS3_2"/>
    <property type="match status" value="1"/>
</dbReference>
<dbReference type="SUPFAM" id="SSF53901">
    <property type="entry name" value="Thiolase-like"/>
    <property type="match status" value="1"/>
</dbReference>
<dbReference type="GeneTree" id="ENSGT00940000164060"/>
<dbReference type="Pfam" id="PF14765">
    <property type="entry name" value="PS-DH"/>
    <property type="match status" value="1"/>
</dbReference>
<feature type="active site" description="Proton donor; for dehydratase activity" evidence="6">
    <location>
        <position position="1093"/>
    </location>
</feature>
<dbReference type="SUPFAM" id="SSF50129">
    <property type="entry name" value="GroES-like"/>
    <property type="match status" value="1"/>
</dbReference>
<dbReference type="PANTHER" id="PTHR45681:SF8">
    <property type="entry name" value="CARRIER DOMAIN-CONTAINING PROTEIN"/>
    <property type="match status" value="1"/>
</dbReference>
<evidence type="ECO:0000313" key="10">
    <source>
        <dbReference type="Ensembl" id="ENSPFOP00000009158.1"/>
    </source>
</evidence>
<keyword evidence="4" id="KW-0808">Transferase</keyword>
<dbReference type="InterPro" id="IPR016035">
    <property type="entry name" value="Acyl_Trfase/lysoPLipase"/>
</dbReference>
<sequence>MADADEDVAVIGMGCNFPGGEGLDNFWKVLQEGRNCVSDIPAERFDGNFWRDADVTKPGKSQTAKAALIKGFNEFDPSFFGIPEVEADFMDPQQKLLLQCSYRALEDAGIPMESLSGTRTGVYIGLMNRDYEMIRSNKPETITHYNCTGTAVSVAANRISFTFNLTGPSLIIDSACSSSLVALHLACQAIKQGDCEMALCGGVNCIIEPRVFVALSKARMISPEGTSKPFSSSADGYGRGEGCGVLLLKTLKKALKDCNKIWGVICKTAVNQDGHSVTPLTKPSVTQQEELLRTIYSNADIMNVQYIEAHGTGTPVGDLTEAVSISNVIAKARPPDSETLWVGSVKGNIGHTESAAGVAGLIKVLIMMKHQAIVPSVFYSRGNSSVDTQTLNLKIPDKLERWETNQPLGRVAGVNSFGFGGANAHVILREHIHQVVPKKAWQKLFVLSAASEKSLIMTIADTYQRLCSSHTLDFQALSYTSACGRSHFKHKYRKAFLTSSLSELQQQLKSAQKMEFQSVQSVQSDIQVVFVFCGNGVCYSGMCRQLMRQVLAFKETIQKVEIAFQTYTPINISKLLESDCDGVDIGQPNVIQPLLFAVQVGIATLLKQWGVKPSAMLGHSVGEVAAAHCSGLLSLCDAVKVLHHRSALQSRVTGGKMLVVGNVAVEKILEVLKVFGGKICAAAFNSPQSCTLSGDAGSVDALHEMLRIKFADENIFLHILDVPAAYHSHMMDPILDDIESSIGLLNAKSIACHLFSTVTGERLSDGDFSSGAYWAKNIREPVLLKKALCAVHKEIPAKGNVVFVEVGPRMALQRYICETLGDEAKVFPSVHPDKDCDTISSTLASLFELGINVDWKELFRGCETLPSTPPVYQFDNTKNDVNFEALRGDNEPSHDFCDGLESQIKRDKKECTIELSLKTAPYLWEHKNNGIAIVPGAFYVDLAYALVMANLKPKKPASLVSLGIKFESVLTLNSNSKKLKMTLEQSEGEALFKIQSPVAVHASGTCRYKDQQPLLEEATICLDVIYQRCKIILTHQEMYSLLSQAGFEYGPLFRHLNKVCLGNKFKEAVTAFQVPEDILKSLHKHFIHPVVLDYLIQMAAVVAMGQQGSKQGFPSQIASIAISEVLQETMVMYLRTTQETQDFLEVCGCFSTKDGKVLVEFKGVRISFLVQSSDVTKSLFFHSETVALAEERDVDGSKIKAIIFEDHMGIAKGLRPYICTDSVIVGIRKKLSADEVKCLVIHSLNSNDNLKKVLFIWGVENLTHLSSEMILESFVTCCETFRHIVLSVKETKRLCAINVITYRSTELTVDHVSPGFVLSGMMRSCSAEIADIHFQHIDLASVTSEDIQTLACVIKTKQQQDVRISKGQASTTRIAQTPVKDSDLCAEAITAGQSREFVLQTTSPYGIENLCQVSKNNSDKSPVPESLVEIQLTNVCIHSSDYFPVSTSHFNFGRTFYWSKHVTENHDLLALDFSGIVSGVGKDVKTLKLGDQIASCYPVPAASKILIPEAVCYGTKAFPFFRETPCVSFLILAWEILQRLLCEVRGRHKKLVIISPDSAAVLIQVLALTANRSGWNVSCQASVTRESTNFDALLFLPPFNQSFEGLFGNSDTVKHVIFVFSSHMSLSVATSNTTLNDKNIHVHHLDVAYVLQKPNLEAQKRNISNWLLSLSLDPDCLPHREEILHVKEPKIESSFTTATVQQVVLDKGLDWLKCTHRSLPTKPARLFEQRCVYIVTGGLSGLGLETVKFIAHNGGGCIAVLSRSVPSDEIRFQLDLLQKRSGVSVLNIQCDVSESKQVVDSITKIGGRFPSCPIKGVFHSAAVLHDSLIESLDESLFRKVLKPKVSGTLNLHFATLHNKLDYFVCYSSISSFIGNASQCNYAAANAFLDTFCHYRRNLGLAGQSINWGPLNLGLLLNKGHFQKFLETKGMMTMGVHEVHKTLQRCLVMNRPQQVICKFNFKNLSLHVLSQNPSLRERMATLVETAIKDEIHKTPKVQHSFTAYETVRIIVSEMLNIDAGKVDDDSCLSALGIDSMLAMTLQNKIYQETEINVPLVTILDPNTTLTTLVSFVQNSIEGKSICDRKSPLPVGKTGETSTSL</sequence>
<dbReference type="InterPro" id="IPR013968">
    <property type="entry name" value="PKS_KR"/>
</dbReference>
<evidence type="ECO:0000256" key="4">
    <source>
        <dbReference type="ARBA" id="ARBA00022679"/>
    </source>
</evidence>
<dbReference type="Gene3D" id="3.40.366.10">
    <property type="entry name" value="Malonyl-Coenzyme A Acyl Carrier Protein, domain 2"/>
    <property type="match status" value="1"/>
</dbReference>
<dbReference type="Pfam" id="PF02801">
    <property type="entry name" value="Ketoacyl-synt_C"/>
    <property type="match status" value="1"/>
</dbReference>
<dbReference type="eggNOG" id="KOG1202">
    <property type="taxonomic scope" value="Eukaryota"/>
</dbReference>
<dbReference type="Gene3D" id="3.10.129.110">
    <property type="entry name" value="Polyketide synthase dehydratase"/>
    <property type="match status" value="1"/>
</dbReference>
<keyword evidence="3" id="KW-0597">Phosphoprotein</keyword>
<evidence type="ECO:0000259" key="9">
    <source>
        <dbReference type="PROSITE" id="PS52019"/>
    </source>
</evidence>
<dbReference type="InterPro" id="IPR032821">
    <property type="entry name" value="PKS_assoc"/>
</dbReference>
<evidence type="ECO:0000259" key="7">
    <source>
        <dbReference type="PROSITE" id="PS50075"/>
    </source>
</evidence>
<dbReference type="InterPro" id="IPR018201">
    <property type="entry name" value="Ketoacyl_synth_AS"/>
</dbReference>
<feature type="active site" description="Proton acceptor; for dehydratase activity" evidence="6">
    <location>
        <position position="926"/>
    </location>
</feature>
<dbReference type="Gene3D" id="3.30.70.3290">
    <property type="match status" value="1"/>
</dbReference>
<name>A0A087XTQ5_POEFO</name>
<dbReference type="PROSITE" id="PS50075">
    <property type="entry name" value="CARRIER"/>
    <property type="match status" value="1"/>
</dbReference>
<dbReference type="PANTHER" id="PTHR45681">
    <property type="entry name" value="POLYKETIDE SYNTHASE 44-RELATED"/>
    <property type="match status" value="1"/>
</dbReference>
<feature type="region of interest" description="N-terminal hotdog fold" evidence="6">
    <location>
        <begin position="894"/>
        <end position="1013"/>
    </location>
</feature>
<dbReference type="OMA" id="WEHKNNG"/>
<dbReference type="InterPro" id="IPR016036">
    <property type="entry name" value="Malonyl_transacylase_ACP-bd"/>
</dbReference>
<dbReference type="InterPro" id="IPR042104">
    <property type="entry name" value="PKS_dehydratase_sf"/>
</dbReference>
<dbReference type="InterPro" id="IPR050444">
    <property type="entry name" value="Polyketide_Synthase"/>
</dbReference>
<dbReference type="InterPro" id="IPR001227">
    <property type="entry name" value="Ac_transferase_dom_sf"/>
</dbReference>
<dbReference type="SUPFAM" id="SSF55048">
    <property type="entry name" value="Probable ACP-binding domain of malonyl-CoA ACP transacylase"/>
    <property type="match status" value="1"/>
</dbReference>
<dbReference type="InterPro" id="IPR014043">
    <property type="entry name" value="Acyl_transferase_dom"/>
</dbReference>
<dbReference type="CDD" id="cd05274">
    <property type="entry name" value="KR_FAS_SDR_x"/>
    <property type="match status" value="1"/>
</dbReference>
<dbReference type="PROSITE" id="PS52019">
    <property type="entry name" value="PKS_MFAS_DH"/>
    <property type="match status" value="1"/>
</dbReference>
<evidence type="ECO:0000256" key="5">
    <source>
        <dbReference type="ARBA" id="ARBA00048404"/>
    </source>
</evidence>
<reference evidence="11" key="1">
    <citation type="submission" date="2013-10" db="EMBL/GenBank/DDBJ databases">
        <authorList>
            <person name="Schartl M."/>
            <person name="Warren W."/>
        </authorList>
    </citation>
    <scope>NUCLEOTIDE SEQUENCE [LARGE SCALE GENOMIC DNA]</scope>
    <source>
        <strain evidence="11">female</strain>
    </source>
</reference>
<evidence type="ECO:0000256" key="1">
    <source>
        <dbReference type="ARBA" id="ARBA00005194"/>
    </source>
</evidence>
<comment type="catalytic activity">
    <reaction evidence="5">
        <text>holo-[ACP] + malonyl-CoA = malonyl-[ACP] + CoA</text>
        <dbReference type="Rhea" id="RHEA:41792"/>
        <dbReference type="Rhea" id="RHEA-COMP:9623"/>
        <dbReference type="Rhea" id="RHEA-COMP:9685"/>
        <dbReference type="ChEBI" id="CHEBI:57287"/>
        <dbReference type="ChEBI" id="CHEBI:57384"/>
        <dbReference type="ChEBI" id="CHEBI:64479"/>
        <dbReference type="ChEBI" id="CHEBI:78449"/>
        <dbReference type="EC" id="2.3.1.39"/>
    </reaction>
    <physiologicalReaction direction="left-to-right" evidence="5">
        <dbReference type="Rhea" id="RHEA:41793"/>
    </physiologicalReaction>
</comment>
<dbReference type="SUPFAM" id="SSF51735">
    <property type="entry name" value="NAD(P)-binding Rossmann-fold domains"/>
    <property type="match status" value="1"/>
</dbReference>
<dbReference type="SMART" id="SM00825">
    <property type="entry name" value="PKS_KS"/>
    <property type="match status" value="1"/>
</dbReference>
<dbReference type="Gene3D" id="3.30.70.250">
    <property type="entry name" value="Malonyl-CoA ACP transacylase, ACP-binding"/>
    <property type="match status" value="1"/>
</dbReference>
<dbReference type="SMART" id="SM00822">
    <property type="entry name" value="PKS_KR"/>
    <property type="match status" value="1"/>
</dbReference>
<organism evidence="10 11">
    <name type="scientific">Poecilia formosa</name>
    <name type="common">Amazon molly</name>
    <name type="synonym">Limia formosa</name>
    <dbReference type="NCBI Taxonomy" id="48698"/>
    <lineage>
        <taxon>Eukaryota</taxon>
        <taxon>Metazoa</taxon>
        <taxon>Chordata</taxon>
        <taxon>Craniata</taxon>
        <taxon>Vertebrata</taxon>
        <taxon>Euteleostomi</taxon>
        <taxon>Actinopterygii</taxon>
        <taxon>Neopterygii</taxon>
        <taxon>Teleostei</taxon>
        <taxon>Neoteleostei</taxon>
        <taxon>Acanthomorphata</taxon>
        <taxon>Ovalentaria</taxon>
        <taxon>Atherinomorphae</taxon>
        <taxon>Cyprinodontiformes</taxon>
        <taxon>Poeciliidae</taxon>
        <taxon>Poeciliinae</taxon>
        <taxon>Poecilia</taxon>
    </lineage>
</organism>
<reference evidence="10" key="2">
    <citation type="submission" date="2025-08" db="UniProtKB">
        <authorList>
            <consortium name="Ensembl"/>
        </authorList>
    </citation>
    <scope>IDENTIFICATION</scope>
</reference>
<feature type="domain" description="Ketosynthase family 3 (KS3)" evidence="8">
    <location>
        <begin position="5"/>
        <end position="430"/>
    </location>
</feature>
<keyword evidence="2" id="KW-0596">Phosphopantetheine</keyword>
<keyword evidence="11" id="KW-1185">Reference proteome</keyword>
<dbReference type="STRING" id="48698.ENSPFOP00000009158"/>
<dbReference type="SMART" id="SM00827">
    <property type="entry name" value="PKS_AT"/>
    <property type="match status" value="1"/>
</dbReference>
<dbReference type="Proteomes" id="UP000028760">
    <property type="component" value="Unassembled WGS sequence"/>
</dbReference>
<dbReference type="Ensembl" id="ENSPFOT00000009170.1">
    <property type="protein sequence ID" value="ENSPFOP00000009158.1"/>
    <property type="gene ID" value="ENSPFOG00000009182.1"/>
</dbReference>
<dbReference type="InterPro" id="IPR049551">
    <property type="entry name" value="PKS_DH_C"/>
</dbReference>
<dbReference type="PROSITE" id="PS00606">
    <property type="entry name" value="KS3_1"/>
    <property type="match status" value="1"/>
</dbReference>
<dbReference type="InterPro" id="IPR014031">
    <property type="entry name" value="Ketoacyl_synth_C"/>
</dbReference>
<evidence type="ECO:0000256" key="3">
    <source>
        <dbReference type="ARBA" id="ARBA00022553"/>
    </source>
</evidence>
<evidence type="ECO:0000256" key="6">
    <source>
        <dbReference type="PROSITE-ProRule" id="PRU01363"/>
    </source>
</evidence>
<evidence type="ECO:0000256" key="2">
    <source>
        <dbReference type="ARBA" id="ARBA00022450"/>
    </source>
</evidence>
<dbReference type="Pfam" id="PF16197">
    <property type="entry name" value="KAsynt_C_assoc"/>
    <property type="match status" value="1"/>
</dbReference>
<evidence type="ECO:0000259" key="8">
    <source>
        <dbReference type="PROSITE" id="PS52004"/>
    </source>
</evidence>
<dbReference type="EMBL" id="AYCK01006316">
    <property type="status" value="NOT_ANNOTATED_CDS"/>
    <property type="molecule type" value="Genomic_DNA"/>
</dbReference>
<dbReference type="Pfam" id="PF00109">
    <property type="entry name" value="ketoacyl-synt"/>
    <property type="match status" value="1"/>
</dbReference>
<dbReference type="InterPro" id="IPR009081">
    <property type="entry name" value="PP-bd_ACP"/>
</dbReference>
<dbReference type="InterPro" id="IPR057326">
    <property type="entry name" value="KR_dom"/>
</dbReference>
<dbReference type="GO" id="GO:0006633">
    <property type="term" value="P:fatty acid biosynthetic process"/>
    <property type="evidence" value="ECO:0007669"/>
    <property type="project" value="UniProtKB-UniPathway"/>
</dbReference>
<dbReference type="InterPro" id="IPR014030">
    <property type="entry name" value="Ketoacyl_synth_N"/>
</dbReference>
<feature type="domain" description="Carrier" evidence="7">
    <location>
        <begin position="1997"/>
        <end position="2075"/>
    </location>
</feature>
<dbReference type="SUPFAM" id="SSF47336">
    <property type="entry name" value="ACP-like"/>
    <property type="match status" value="1"/>
</dbReference>
<dbReference type="Pfam" id="PF00550">
    <property type="entry name" value="PP-binding"/>
    <property type="match status" value="1"/>
</dbReference>
<dbReference type="SUPFAM" id="SSF52151">
    <property type="entry name" value="FabD/lysophospholipase-like"/>
    <property type="match status" value="1"/>
</dbReference>
<feature type="region of interest" description="C-terminal hotdog fold" evidence="6">
    <location>
        <begin position="1030"/>
        <end position="1175"/>
    </location>
</feature>
<feature type="domain" description="PKS/mFAS DH" evidence="9">
    <location>
        <begin position="894"/>
        <end position="1175"/>
    </location>
</feature>
<dbReference type="InterPro" id="IPR020841">
    <property type="entry name" value="PKS_Beta-ketoAc_synthase_dom"/>
</dbReference>
<evidence type="ECO:0000313" key="11">
    <source>
        <dbReference type="Proteomes" id="UP000028760"/>
    </source>
</evidence>
<dbReference type="Pfam" id="PF00698">
    <property type="entry name" value="Acyl_transf_1"/>
    <property type="match status" value="1"/>
</dbReference>
<dbReference type="Pfam" id="PF08659">
    <property type="entry name" value="KR"/>
    <property type="match status" value="1"/>
</dbReference>
<accession>A0A087XTQ5</accession>
<dbReference type="InterPro" id="IPR011032">
    <property type="entry name" value="GroES-like_sf"/>
</dbReference>
<dbReference type="GO" id="GO:0004315">
    <property type="term" value="F:3-oxoacyl-[acyl-carrier-protein] synthase activity"/>
    <property type="evidence" value="ECO:0007669"/>
    <property type="project" value="InterPro"/>
</dbReference>
<reference evidence="10" key="3">
    <citation type="submission" date="2025-09" db="UniProtKB">
        <authorList>
            <consortium name="Ensembl"/>
        </authorList>
    </citation>
    <scope>IDENTIFICATION</scope>
</reference>
<dbReference type="CDD" id="cd00833">
    <property type="entry name" value="PKS"/>
    <property type="match status" value="1"/>
</dbReference>
<dbReference type="InterPro" id="IPR049552">
    <property type="entry name" value="PKS_DH_N"/>
</dbReference>
<dbReference type="Gene3D" id="3.40.47.10">
    <property type="match status" value="1"/>
</dbReference>
<dbReference type="Gene3D" id="3.40.50.720">
    <property type="entry name" value="NAD(P)-binding Rossmann-like Domain"/>
    <property type="match status" value="1"/>
</dbReference>
<proteinExistence type="predicted"/>
<dbReference type="Gene3D" id="1.10.1200.10">
    <property type="entry name" value="ACP-like"/>
    <property type="match status" value="1"/>
</dbReference>
<dbReference type="InterPro" id="IPR036291">
    <property type="entry name" value="NAD(P)-bd_dom_sf"/>
</dbReference>
<dbReference type="InterPro" id="IPR036736">
    <property type="entry name" value="ACP-like_sf"/>
</dbReference>
<dbReference type="InterPro" id="IPR049900">
    <property type="entry name" value="PKS_mFAS_DH"/>
</dbReference>
<dbReference type="GO" id="GO:0004314">
    <property type="term" value="F:[acyl-carrier-protein] S-malonyltransferase activity"/>
    <property type="evidence" value="ECO:0007669"/>
    <property type="project" value="UniProtKB-EC"/>
</dbReference>
<protein>
    <submittedName>
        <fullName evidence="10">Uncharacterized protein</fullName>
    </submittedName>
</protein>
<dbReference type="UniPathway" id="UPA00094"/>
<dbReference type="Pfam" id="PF21089">
    <property type="entry name" value="PKS_DH_N"/>
    <property type="match status" value="1"/>
</dbReference>
<dbReference type="InterPro" id="IPR016039">
    <property type="entry name" value="Thiolase-like"/>
</dbReference>